<dbReference type="EMBL" id="WUEP01000001">
    <property type="protein sequence ID" value="NEH89921.1"/>
    <property type="molecule type" value="Genomic_DNA"/>
</dbReference>
<reference evidence="1 2" key="1">
    <citation type="submission" date="2019-12" db="EMBL/GenBank/DDBJ databases">
        <title>Rhizobium genotypes associated with high levels of biological nitrogen fixation by grain legumes in a temperate-maritime cropping system.</title>
        <authorList>
            <person name="Maluk M."/>
            <person name="Francesc Ferrando Molina F."/>
            <person name="Lopez Del Egido L."/>
            <person name="Lafos M."/>
            <person name="Langarica-Fuentes A."/>
            <person name="Gebre Yohannes G."/>
            <person name="Young M.W."/>
            <person name="Martin P."/>
            <person name="Gantlett R."/>
            <person name="Kenicer G."/>
            <person name="Hawes C."/>
            <person name="Begg G.S."/>
            <person name="Quilliam R.S."/>
            <person name="Squire G.R."/>
            <person name="Poole P.S."/>
            <person name="Young P.W."/>
            <person name="Iannetta P.M."/>
            <person name="James E.K."/>
        </authorList>
    </citation>
    <scope>NUCLEOTIDE SEQUENCE [LARGE SCALE GENOMIC DNA]</scope>
    <source>
        <strain evidence="1 2">JHI2449</strain>
    </source>
</reference>
<proteinExistence type="predicted"/>
<dbReference type="RefSeq" id="WP_163873633.1">
    <property type="nucleotide sequence ID" value="NZ_WUEP01000001.1"/>
</dbReference>
<dbReference type="Proteomes" id="UP000468864">
    <property type="component" value="Unassembled WGS sequence"/>
</dbReference>
<accession>A0A6N9Z9N8</accession>
<evidence type="ECO:0000313" key="1">
    <source>
        <dbReference type="EMBL" id="NEH89921.1"/>
    </source>
</evidence>
<protein>
    <submittedName>
        <fullName evidence="1">Uncharacterized protein</fullName>
    </submittedName>
</protein>
<name>A0A6N9Z9N8_9HYPH</name>
<comment type="caution">
    <text evidence="1">The sequence shown here is derived from an EMBL/GenBank/DDBJ whole genome shotgun (WGS) entry which is preliminary data.</text>
</comment>
<sequence>MGFIKRWNDRRKWENSVLGQALAQHTQEFFRDSILSGLPQDRKDRMIGGFYEQVAAVKQSPTGFLDLRMALAEWVWHYSKYQVLCLKESEKASAYHRENPFISGELYHHIRKAAEKNDDLAQILRGDPNVTDGDLISHANKECARALYYANGLNIVRLESGDKTERNWYKPFVEALLVYEEDNVRSSIKLPALLPKGKDGVIYSGFFNLVVTGEQDPLLVWTRASPDYYLASGETNAKTAR</sequence>
<evidence type="ECO:0000313" key="2">
    <source>
        <dbReference type="Proteomes" id="UP000468864"/>
    </source>
</evidence>
<gene>
    <name evidence="1" type="ORF">GR206_02535</name>
</gene>
<organism evidence="1 2">
    <name type="scientific">Rhizobium laguerreae</name>
    <dbReference type="NCBI Taxonomy" id="1076926"/>
    <lineage>
        <taxon>Bacteria</taxon>
        <taxon>Pseudomonadati</taxon>
        <taxon>Pseudomonadota</taxon>
        <taxon>Alphaproteobacteria</taxon>
        <taxon>Hyphomicrobiales</taxon>
        <taxon>Rhizobiaceae</taxon>
        <taxon>Rhizobium/Agrobacterium group</taxon>
        <taxon>Rhizobium</taxon>
    </lineage>
</organism>
<dbReference type="AlphaFoldDB" id="A0A6N9Z9N8"/>